<dbReference type="CDD" id="cd00761">
    <property type="entry name" value="Glyco_tranf_GTA_type"/>
    <property type="match status" value="1"/>
</dbReference>
<dbReference type="Gene3D" id="3.90.550.10">
    <property type="entry name" value="Spore Coat Polysaccharide Biosynthesis Protein SpsA, Chain A"/>
    <property type="match status" value="1"/>
</dbReference>
<dbReference type="EMBL" id="CP020925">
    <property type="protein sequence ID" value="ATP19583.1"/>
    <property type="molecule type" value="Genomic_DNA"/>
</dbReference>
<dbReference type="InterPro" id="IPR029044">
    <property type="entry name" value="Nucleotide-diphossugar_trans"/>
</dbReference>
<evidence type="ECO:0000313" key="3">
    <source>
        <dbReference type="EMBL" id="MDH2133070.1"/>
    </source>
</evidence>
<dbReference type="SUPFAM" id="SSF53448">
    <property type="entry name" value="Nucleotide-diphospho-sugar transferases"/>
    <property type="match status" value="1"/>
</dbReference>
<proteinExistence type="predicted"/>
<organism evidence="2 4">
    <name type="scientific">Sphingobium yanoikuyae</name>
    <name type="common">Sphingomonas yanoikuyae</name>
    <dbReference type="NCBI Taxonomy" id="13690"/>
    <lineage>
        <taxon>Bacteria</taxon>
        <taxon>Pseudomonadati</taxon>
        <taxon>Pseudomonadota</taxon>
        <taxon>Alphaproteobacteria</taxon>
        <taxon>Sphingomonadales</taxon>
        <taxon>Sphingomonadaceae</taxon>
        <taxon>Sphingobium</taxon>
    </lineage>
</organism>
<accession>A0A0J9D7U9</accession>
<protein>
    <submittedName>
        <fullName evidence="2">Glycosyl transferase</fullName>
    </submittedName>
    <submittedName>
        <fullName evidence="3">Glycosyltransferase</fullName>
    </submittedName>
</protein>
<evidence type="ECO:0000313" key="4">
    <source>
        <dbReference type="Proteomes" id="UP000037029"/>
    </source>
</evidence>
<dbReference type="InterPro" id="IPR001173">
    <property type="entry name" value="Glyco_trans_2-like"/>
</dbReference>
<reference evidence="3" key="2">
    <citation type="submission" date="2022-09" db="EMBL/GenBank/DDBJ databases">
        <title>Intensive care unit water sources are persistently colonized with multi-drug resistant bacteria and are the site of extensive horizontal gene transfer of antibiotic resistance genes.</title>
        <authorList>
            <person name="Diorio-Toth L."/>
        </authorList>
    </citation>
    <scope>NUCLEOTIDE SEQUENCE</scope>
    <source>
        <strain evidence="3">GD03659</strain>
    </source>
</reference>
<dbReference type="Proteomes" id="UP001162318">
    <property type="component" value="Unassembled WGS sequence"/>
</dbReference>
<feature type="domain" description="Glycosyltransferase 2-like" evidence="1">
    <location>
        <begin position="14"/>
        <end position="145"/>
    </location>
</feature>
<evidence type="ECO:0000313" key="2">
    <source>
        <dbReference type="EMBL" id="ATP19583.1"/>
    </source>
</evidence>
<dbReference type="InterPro" id="IPR050834">
    <property type="entry name" value="Glycosyltransf_2"/>
</dbReference>
<dbReference type="PANTHER" id="PTHR43685">
    <property type="entry name" value="GLYCOSYLTRANSFERASE"/>
    <property type="match status" value="1"/>
</dbReference>
<dbReference type="PANTHER" id="PTHR43685:SF2">
    <property type="entry name" value="GLYCOSYLTRANSFERASE 2-LIKE DOMAIN-CONTAINING PROTEIN"/>
    <property type="match status" value="1"/>
</dbReference>
<dbReference type="Pfam" id="PF00535">
    <property type="entry name" value="Glycos_transf_2"/>
    <property type="match status" value="1"/>
</dbReference>
<dbReference type="RefSeq" id="WP_048936480.1">
    <property type="nucleotide sequence ID" value="NZ_CP020925.1"/>
</dbReference>
<evidence type="ECO:0000259" key="1">
    <source>
        <dbReference type="Pfam" id="PF00535"/>
    </source>
</evidence>
<dbReference type="AlphaFoldDB" id="A0A0J9D7U9"/>
<dbReference type="Proteomes" id="UP000037029">
    <property type="component" value="Chromosome"/>
</dbReference>
<dbReference type="GO" id="GO:0016740">
    <property type="term" value="F:transferase activity"/>
    <property type="evidence" value="ECO:0007669"/>
    <property type="project" value="UniProtKB-KW"/>
</dbReference>
<gene>
    <name evidence="2" type="ORF">BV87_15030</name>
    <name evidence="3" type="ORF">N5J77_18225</name>
</gene>
<reference evidence="2 4" key="1">
    <citation type="submission" date="2017-04" db="EMBL/GenBank/DDBJ databases">
        <title>Characterization, genome and methylation analysis of a phthalic acid esters degrading strain Sphingobium yanoikuyae SHJ.</title>
        <authorList>
            <person name="Feng L."/>
        </authorList>
    </citation>
    <scope>NUCLEOTIDE SEQUENCE [LARGE SCALE GENOMIC DNA]</scope>
    <source>
        <strain evidence="2 4">SHJ</strain>
    </source>
</reference>
<dbReference type="EMBL" id="JAOCKX010000028">
    <property type="protein sequence ID" value="MDH2133070.1"/>
    <property type="molecule type" value="Genomic_DNA"/>
</dbReference>
<name>A0A0J9D7U9_SPHYA</name>
<sequence length="342" mass="38237">MQSPVTAPASPLVSVVIAAFNAEDSLDRAVQSALAQKLPVEVIIVDDASGDQTVAIAERLMDQDPRVRLVLSEANGGPSVARNLGIGAARGEWIAILDADDAFAPGRLVHLTALGDRHDADLVADNLFFYDWHAGTVVGTALSRTAQPIRHIRPAEFVRNAITGRSPFDFGQLKPIFRRRFLTTRCLRYPPQLRHGEDFAFIIDCLLADGRFILSAEPHYLFTQRQGSISDQGSGQSRTLLNLDAMRAHSLAMLDLPRVRDDRVLSRLLARRASAIRQQHSWNRVYPHLRARKPMALLEAMMTDWSNWPMLGRHLIRRWHHRAQMARIAQPDRTSLSNSTLS</sequence>
<keyword evidence="2" id="KW-0808">Transferase</keyword>